<organism evidence="1 2">
    <name type="scientific">Achromobacter agilis</name>
    <dbReference type="NCBI Taxonomy" id="1353888"/>
    <lineage>
        <taxon>Bacteria</taxon>
        <taxon>Pseudomonadati</taxon>
        <taxon>Pseudomonadota</taxon>
        <taxon>Betaproteobacteria</taxon>
        <taxon>Burkholderiales</taxon>
        <taxon>Alcaligenaceae</taxon>
        <taxon>Achromobacter</taxon>
    </lineage>
</organism>
<dbReference type="SMART" id="SM00882">
    <property type="entry name" value="CoA_trans"/>
    <property type="match status" value="1"/>
</dbReference>
<dbReference type="Proteomes" id="UP000289184">
    <property type="component" value="Unassembled WGS sequence"/>
</dbReference>
<sequence>MKRLTRNHLAALVAGDLPAGAVVNLGIGMPTLVTDRLDPERGVQLHSENGILGMRLLQAHETADGDLINASKQSIALTEGAAIFDHVYSFSIMRGGHIDITVLGAFEVSCHGDLANWSLGADDPMPSVGGAMDLAAGAREVWVMMEALTREGRPRLRSRCTLPLTGADVVGRVYADIGIFEVRNGAFVPVALVEGLPPSELGRWIDAPLRFEGEPRILHLSHS</sequence>
<proteinExistence type="predicted"/>
<gene>
    <name evidence="1" type="primary">pcaJ_2</name>
    <name evidence="1" type="ORF">AGI3411_02160</name>
</gene>
<dbReference type="OrthoDB" id="8652280at2"/>
<dbReference type="SUPFAM" id="SSF100950">
    <property type="entry name" value="NagB/RpiA/CoA transferase-like"/>
    <property type="match status" value="1"/>
</dbReference>
<dbReference type="EMBL" id="UFQB01000007">
    <property type="protein sequence ID" value="SSW65682.1"/>
    <property type="molecule type" value="Genomic_DNA"/>
</dbReference>
<dbReference type="RefSeq" id="WP_129527380.1">
    <property type="nucleotide sequence ID" value="NZ_UFQB01000007.1"/>
</dbReference>
<keyword evidence="2" id="KW-1185">Reference proteome</keyword>
<dbReference type="EC" id="2.8.3.6" evidence="1"/>
<keyword evidence="1" id="KW-0808">Transferase</keyword>
<evidence type="ECO:0000313" key="1">
    <source>
        <dbReference type="EMBL" id="SSW65682.1"/>
    </source>
</evidence>
<accession>A0A446CCX6</accession>
<dbReference type="InterPro" id="IPR004164">
    <property type="entry name" value="CoA_transf_AS"/>
</dbReference>
<dbReference type="PANTHER" id="PTHR13707:SF57">
    <property type="entry name" value="SUCCINYL-COA:3-KETOACID COENZYME A TRANSFERASE SUBUNIT B-RELATED"/>
    <property type="match status" value="1"/>
</dbReference>
<evidence type="ECO:0000313" key="2">
    <source>
        <dbReference type="Proteomes" id="UP000289184"/>
    </source>
</evidence>
<dbReference type="PROSITE" id="PS01274">
    <property type="entry name" value="COA_TRANSF_2"/>
    <property type="match status" value="1"/>
</dbReference>
<dbReference type="GO" id="GO:0047569">
    <property type="term" value="F:3-oxoadipate CoA-transferase activity"/>
    <property type="evidence" value="ECO:0007669"/>
    <property type="project" value="UniProtKB-EC"/>
</dbReference>
<name>A0A446CCX6_9BURK</name>
<dbReference type="Pfam" id="PF01144">
    <property type="entry name" value="CoA_trans"/>
    <property type="match status" value="1"/>
</dbReference>
<dbReference type="InterPro" id="IPR004165">
    <property type="entry name" value="CoA_trans_fam_I"/>
</dbReference>
<reference evidence="1 2" key="1">
    <citation type="submission" date="2018-07" db="EMBL/GenBank/DDBJ databases">
        <authorList>
            <person name="Peeters C."/>
        </authorList>
    </citation>
    <scope>NUCLEOTIDE SEQUENCE [LARGE SCALE GENOMIC DNA]</scope>
    <source>
        <strain evidence="1 2">LMG 3411</strain>
    </source>
</reference>
<dbReference type="PANTHER" id="PTHR13707">
    <property type="entry name" value="KETOACID-COENZYME A TRANSFERASE"/>
    <property type="match status" value="1"/>
</dbReference>
<dbReference type="AlphaFoldDB" id="A0A446CCX6"/>
<dbReference type="InterPro" id="IPR037171">
    <property type="entry name" value="NagB/RpiA_transferase-like"/>
</dbReference>
<dbReference type="Gene3D" id="3.40.1080.10">
    <property type="entry name" value="Glutaconate Coenzyme A-transferase"/>
    <property type="match status" value="1"/>
</dbReference>
<protein>
    <submittedName>
        <fullName evidence="1">3-oxoadipate CoA-transferase subunit B</fullName>
        <ecNumber evidence="1">2.8.3.6</ecNumber>
    </submittedName>
</protein>